<name>M0PJV3_9EURY</name>
<accession>M0PJV3</accession>
<organism evidence="2 3">
    <name type="scientific">Halorubrum distributum JCM 13916</name>
    <dbReference type="NCBI Taxonomy" id="1230455"/>
    <lineage>
        <taxon>Archaea</taxon>
        <taxon>Methanobacteriati</taxon>
        <taxon>Methanobacteriota</taxon>
        <taxon>Stenosarchaea group</taxon>
        <taxon>Halobacteria</taxon>
        <taxon>Halobacteriales</taxon>
        <taxon>Haloferacaceae</taxon>
        <taxon>Halorubrum</taxon>
        <taxon>Halorubrum distributum group</taxon>
    </lineage>
</organism>
<dbReference type="PANTHER" id="PTHR13696:SF99">
    <property type="entry name" value="COBYRINIC ACID AC-DIAMIDE SYNTHASE"/>
    <property type="match status" value="1"/>
</dbReference>
<reference evidence="2 3" key="1">
    <citation type="journal article" date="2014" name="PLoS Genet.">
        <title>Phylogenetically driven sequencing of extremely halophilic archaea reveals strategies for static and dynamic osmo-response.</title>
        <authorList>
            <person name="Becker E.A."/>
            <person name="Seitzer P.M."/>
            <person name="Tritt A."/>
            <person name="Larsen D."/>
            <person name="Krusor M."/>
            <person name="Yao A.I."/>
            <person name="Wu D."/>
            <person name="Madern D."/>
            <person name="Eisen J.A."/>
            <person name="Darling A.E."/>
            <person name="Facciotti M.T."/>
        </authorList>
    </citation>
    <scope>NUCLEOTIDE SEQUENCE [LARGE SCALE GENOMIC DNA]</scope>
    <source>
        <strain evidence="2 3">JCM 13916</strain>
    </source>
</reference>
<evidence type="ECO:0000259" key="1">
    <source>
        <dbReference type="Pfam" id="PF13614"/>
    </source>
</evidence>
<sequence length="256" mass="27525">MPNSRASVVCVAMQKGGVGKSTTAINLAGALAVTGSDVLFVDLDPQGNASETLGFREEYMSESQGIYDALVGSSDGDPAIDDLVVEHDEMDVIPAHRQMVMARQDITDPTRFRSWLQNQKESWDYVVVDTPPSLGPVTDSAVLAGDELVPVAQARSSSKRSITLLLDQLDELEDHFGKVPEVSAVVCNAIRPDSESEEMVSWLDDLGVPVVGIRTRVALQRAESAGVSTFVHAETSGMESEYRRLAEAVTGGCRDV</sequence>
<dbReference type="CDD" id="cd02042">
    <property type="entry name" value="ParAB_family"/>
    <property type="match status" value="1"/>
</dbReference>
<dbReference type="AlphaFoldDB" id="M0PJV3"/>
<dbReference type="STRING" id="1230455.C462_10712"/>
<dbReference type="InterPro" id="IPR050678">
    <property type="entry name" value="DNA_Partitioning_ATPase"/>
</dbReference>
<proteinExistence type="predicted"/>
<evidence type="ECO:0000313" key="2">
    <source>
        <dbReference type="EMBL" id="EMA70312.1"/>
    </source>
</evidence>
<dbReference type="Gene3D" id="3.40.50.300">
    <property type="entry name" value="P-loop containing nucleotide triphosphate hydrolases"/>
    <property type="match status" value="1"/>
</dbReference>
<dbReference type="Pfam" id="PF13614">
    <property type="entry name" value="AAA_31"/>
    <property type="match status" value="1"/>
</dbReference>
<dbReference type="Proteomes" id="UP000011528">
    <property type="component" value="Unassembled WGS sequence"/>
</dbReference>
<dbReference type="EMBL" id="AOJJ01000071">
    <property type="protein sequence ID" value="EMA70312.1"/>
    <property type="molecule type" value="Genomic_DNA"/>
</dbReference>
<evidence type="ECO:0000313" key="3">
    <source>
        <dbReference type="Proteomes" id="UP000011528"/>
    </source>
</evidence>
<dbReference type="SUPFAM" id="SSF52540">
    <property type="entry name" value="P-loop containing nucleoside triphosphate hydrolases"/>
    <property type="match status" value="1"/>
</dbReference>
<dbReference type="InterPro" id="IPR027417">
    <property type="entry name" value="P-loop_NTPase"/>
</dbReference>
<gene>
    <name evidence="2" type="ORF">C462_10712</name>
</gene>
<dbReference type="RefSeq" id="WP_007995801.1">
    <property type="nucleotide sequence ID" value="NZ_AOJJ01000071.1"/>
</dbReference>
<dbReference type="InterPro" id="IPR025669">
    <property type="entry name" value="AAA_dom"/>
</dbReference>
<feature type="domain" description="AAA" evidence="1">
    <location>
        <begin position="7"/>
        <end position="175"/>
    </location>
</feature>
<dbReference type="PANTHER" id="PTHR13696">
    <property type="entry name" value="P-LOOP CONTAINING NUCLEOSIDE TRIPHOSPHATE HYDROLASE"/>
    <property type="match status" value="1"/>
</dbReference>
<comment type="caution">
    <text evidence="2">The sequence shown here is derived from an EMBL/GenBank/DDBJ whole genome shotgun (WGS) entry which is preliminary data.</text>
</comment>
<protein>
    <submittedName>
        <fullName evidence="2">Cobyrinic acid ac-diamide synthase</fullName>
    </submittedName>
</protein>